<dbReference type="InterPro" id="IPR056633">
    <property type="entry name" value="DUF7731"/>
</dbReference>
<dbReference type="Pfam" id="PF24865">
    <property type="entry name" value="DUF7731"/>
    <property type="match status" value="1"/>
</dbReference>
<evidence type="ECO:0000256" key="1">
    <source>
        <dbReference type="SAM" id="SignalP"/>
    </source>
</evidence>
<dbReference type="Gramene" id="Kaladp0053s0316.2.v1.1">
    <property type="protein sequence ID" value="Kaladp0053s0316.2.v1.1"/>
    <property type="gene ID" value="Kaladp0053s0316.v1.1"/>
</dbReference>
<dbReference type="AlphaFoldDB" id="A0A7N0U3X1"/>
<reference evidence="3" key="1">
    <citation type="submission" date="2021-01" db="UniProtKB">
        <authorList>
            <consortium name="EnsemblPlants"/>
        </authorList>
    </citation>
    <scope>IDENTIFICATION</scope>
</reference>
<keyword evidence="1" id="KW-0732">Signal</keyword>
<keyword evidence="4" id="KW-1185">Reference proteome</keyword>
<protein>
    <recommendedName>
        <fullName evidence="2">DUF7731 domain-containing protein</fullName>
    </recommendedName>
</protein>
<dbReference type="EnsemblPlants" id="Kaladp0053s0316.3.v1.1">
    <property type="protein sequence ID" value="Kaladp0053s0316.3.v1.1"/>
    <property type="gene ID" value="Kaladp0053s0316.v1.1"/>
</dbReference>
<name>A0A7N0U3X1_KALFE</name>
<dbReference type="PROSITE" id="PS51257">
    <property type="entry name" value="PROKAR_LIPOPROTEIN"/>
    <property type="match status" value="1"/>
</dbReference>
<dbReference type="PANTHER" id="PTHR34366:SF2">
    <property type="entry name" value="OS07G0289901 PROTEIN"/>
    <property type="match status" value="1"/>
</dbReference>
<dbReference type="Gramene" id="Kaladp0053s0316.1.v1.1">
    <property type="protein sequence ID" value="Kaladp0053s0316.1.v1.1"/>
    <property type="gene ID" value="Kaladp0053s0316.v1.1"/>
</dbReference>
<feature type="signal peptide" evidence="1">
    <location>
        <begin position="1"/>
        <end position="27"/>
    </location>
</feature>
<dbReference type="PANTHER" id="PTHR34366">
    <property type="entry name" value="OS07G0289901 PROTEIN-RELATED"/>
    <property type="match status" value="1"/>
</dbReference>
<feature type="domain" description="DUF7731" evidence="2">
    <location>
        <begin position="32"/>
        <end position="130"/>
    </location>
</feature>
<evidence type="ECO:0000259" key="2">
    <source>
        <dbReference type="Pfam" id="PF24865"/>
    </source>
</evidence>
<dbReference type="EnsemblPlants" id="Kaladp0053s0316.1.v1.1">
    <property type="protein sequence ID" value="Kaladp0053s0316.1.v1.1"/>
    <property type="gene ID" value="Kaladp0053s0316.v1.1"/>
</dbReference>
<proteinExistence type="predicted"/>
<accession>A0A7N0U3X1</accession>
<sequence length="158" mass="17248">MAPKTAMNLKLWVVLAVALACASVSHGLDDPATITAKALQCFNNRFIYSSCNEDYRLTMAGEINVPPEYTDEYCNGPCMTETHLVLNCVDNILLHFAFYNRATVQDVRDTIKAACSDSKERGHFSVAEHMAAEESAANKAGPIFIGVSGLILAQILFN</sequence>
<dbReference type="Proteomes" id="UP000594263">
    <property type="component" value="Unplaced"/>
</dbReference>
<dbReference type="Gramene" id="Kaladp0053s0316.3.v1.1">
    <property type="protein sequence ID" value="Kaladp0053s0316.3.v1.1"/>
    <property type="gene ID" value="Kaladp0053s0316.v1.1"/>
</dbReference>
<dbReference type="OMA" id="CLAETQQ"/>
<evidence type="ECO:0000313" key="3">
    <source>
        <dbReference type="EnsemblPlants" id="Kaladp0053s0316.3.v1.1"/>
    </source>
</evidence>
<feature type="chain" id="PRO_5036207918" description="DUF7731 domain-containing protein" evidence="1">
    <location>
        <begin position="28"/>
        <end position="158"/>
    </location>
</feature>
<evidence type="ECO:0000313" key="4">
    <source>
        <dbReference type="Proteomes" id="UP000594263"/>
    </source>
</evidence>
<organism evidence="3 4">
    <name type="scientific">Kalanchoe fedtschenkoi</name>
    <name type="common">Lavender scallops</name>
    <name type="synonym">South American air plant</name>
    <dbReference type="NCBI Taxonomy" id="63787"/>
    <lineage>
        <taxon>Eukaryota</taxon>
        <taxon>Viridiplantae</taxon>
        <taxon>Streptophyta</taxon>
        <taxon>Embryophyta</taxon>
        <taxon>Tracheophyta</taxon>
        <taxon>Spermatophyta</taxon>
        <taxon>Magnoliopsida</taxon>
        <taxon>eudicotyledons</taxon>
        <taxon>Gunneridae</taxon>
        <taxon>Pentapetalae</taxon>
        <taxon>Saxifragales</taxon>
        <taxon>Crassulaceae</taxon>
        <taxon>Kalanchoe</taxon>
    </lineage>
</organism>
<dbReference type="EnsemblPlants" id="Kaladp0053s0316.2.v1.1">
    <property type="protein sequence ID" value="Kaladp0053s0316.2.v1.1"/>
    <property type="gene ID" value="Kaladp0053s0316.v1.1"/>
</dbReference>